<dbReference type="VEuPathDB" id="AmoebaDB:ACA1_127870"/>
<accession>L8GWH5</accession>
<dbReference type="InterPro" id="IPR050309">
    <property type="entry name" value="Type-B_Carboxylest/Lipase"/>
</dbReference>
<name>L8GWH5_ACACF</name>
<protein>
    <submittedName>
        <fullName evidence="2">Carboxylesterase</fullName>
    </submittedName>
</protein>
<dbReference type="EMBL" id="KB007979">
    <property type="protein sequence ID" value="ELR16943.1"/>
    <property type="molecule type" value="Genomic_DNA"/>
</dbReference>
<sequence>MLYLRTRGANFGAAGYDVVVNTPLGKLGVRTELGFQFRAPWSGVRNATVAPFTCPQPTQNNGAWAEDCLYASVYVPLSFERDRRAKRDVVVFWHGGAFRGGGQLNFIGDRLANRTPTPSWCLRTGWASSACWATPRSRPSRTIGNYNLMDQRQALLWVRDNIRALVGDPRSVTITGQSAGAISVAIHTVSPASDGLYHRATSQSGVGNSAKLLEPVSWITDTMQKVVDALG</sequence>
<dbReference type="Pfam" id="PF00135">
    <property type="entry name" value="COesterase"/>
    <property type="match status" value="1"/>
</dbReference>
<evidence type="ECO:0000259" key="1">
    <source>
        <dbReference type="Pfam" id="PF00135"/>
    </source>
</evidence>
<dbReference type="GeneID" id="14917687"/>
<dbReference type="InterPro" id="IPR029058">
    <property type="entry name" value="AB_hydrolase_fold"/>
</dbReference>
<proteinExistence type="predicted"/>
<dbReference type="KEGG" id="acan:ACA1_127870"/>
<feature type="domain" description="Carboxylesterase type B" evidence="1">
    <location>
        <begin position="39"/>
        <end position="215"/>
    </location>
</feature>
<dbReference type="OrthoDB" id="3200163at2759"/>
<dbReference type="RefSeq" id="XP_004338956.1">
    <property type="nucleotide sequence ID" value="XM_004338908.1"/>
</dbReference>
<evidence type="ECO:0000313" key="3">
    <source>
        <dbReference type="Proteomes" id="UP000011083"/>
    </source>
</evidence>
<evidence type="ECO:0000313" key="2">
    <source>
        <dbReference type="EMBL" id="ELR16943.1"/>
    </source>
</evidence>
<organism evidence="2 3">
    <name type="scientific">Acanthamoeba castellanii (strain ATCC 30010 / Neff)</name>
    <dbReference type="NCBI Taxonomy" id="1257118"/>
    <lineage>
        <taxon>Eukaryota</taxon>
        <taxon>Amoebozoa</taxon>
        <taxon>Discosea</taxon>
        <taxon>Longamoebia</taxon>
        <taxon>Centramoebida</taxon>
        <taxon>Acanthamoebidae</taxon>
        <taxon>Acanthamoeba</taxon>
    </lineage>
</organism>
<keyword evidence="3" id="KW-1185">Reference proteome</keyword>
<dbReference type="AlphaFoldDB" id="L8GWH5"/>
<dbReference type="Proteomes" id="UP000011083">
    <property type="component" value="Unassembled WGS sequence"/>
</dbReference>
<dbReference type="STRING" id="1257118.L8GWH5"/>
<dbReference type="PANTHER" id="PTHR11559">
    <property type="entry name" value="CARBOXYLESTERASE"/>
    <property type="match status" value="1"/>
</dbReference>
<dbReference type="SUPFAM" id="SSF53474">
    <property type="entry name" value="alpha/beta-Hydrolases"/>
    <property type="match status" value="1"/>
</dbReference>
<dbReference type="OMA" id="YNESENC"/>
<gene>
    <name evidence="2" type="ORF">ACA1_127870</name>
</gene>
<reference evidence="2 3" key="1">
    <citation type="journal article" date="2013" name="Genome Biol.">
        <title>Genome of Acanthamoeba castellanii highlights extensive lateral gene transfer and early evolution of tyrosine kinase signaling.</title>
        <authorList>
            <person name="Clarke M."/>
            <person name="Lohan A.J."/>
            <person name="Liu B."/>
            <person name="Lagkouvardos I."/>
            <person name="Roy S."/>
            <person name="Zafar N."/>
            <person name="Bertelli C."/>
            <person name="Schilde C."/>
            <person name="Kianianmomeni A."/>
            <person name="Burglin T.R."/>
            <person name="Frech C."/>
            <person name="Turcotte B."/>
            <person name="Kopec K.O."/>
            <person name="Synnott J.M."/>
            <person name="Choo C."/>
            <person name="Paponov I."/>
            <person name="Finkler A."/>
            <person name="Soon Heng Tan C."/>
            <person name="Hutchins A.P."/>
            <person name="Weinmeier T."/>
            <person name="Rattei T."/>
            <person name="Chu J.S."/>
            <person name="Gimenez G."/>
            <person name="Irimia M."/>
            <person name="Rigden D.J."/>
            <person name="Fitzpatrick D.A."/>
            <person name="Lorenzo-Morales J."/>
            <person name="Bateman A."/>
            <person name="Chiu C.H."/>
            <person name="Tang P."/>
            <person name="Hegemann P."/>
            <person name="Fromm H."/>
            <person name="Raoult D."/>
            <person name="Greub G."/>
            <person name="Miranda-Saavedra D."/>
            <person name="Chen N."/>
            <person name="Nash P."/>
            <person name="Ginger M.L."/>
            <person name="Horn M."/>
            <person name="Schaap P."/>
            <person name="Caler L."/>
            <person name="Loftus B."/>
        </authorList>
    </citation>
    <scope>NUCLEOTIDE SEQUENCE [LARGE SCALE GENOMIC DNA]</scope>
    <source>
        <strain evidence="2 3">Neff</strain>
    </source>
</reference>
<dbReference type="Gene3D" id="3.40.50.1820">
    <property type="entry name" value="alpha/beta hydrolase"/>
    <property type="match status" value="1"/>
</dbReference>
<dbReference type="InterPro" id="IPR002018">
    <property type="entry name" value="CarbesteraseB"/>
</dbReference>